<dbReference type="CDD" id="cd21109">
    <property type="entry name" value="SPASM"/>
    <property type="match status" value="1"/>
</dbReference>
<dbReference type="Proteomes" id="UP000094056">
    <property type="component" value="Unassembled WGS sequence"/>
</dbReference>
<dbReference type="GO" id="GO:0051536">
    <property type="term" value="F:iron-sulfur cluster binding"/>
    <property type="evidence" value="ECO:0007669"/>
    <property type="project" value="UniProtKB-KW"/>
</dbReference>
<dbReference type="SFLD" id="SFLDS00029">
    <property type="entry name" value="Radical_SAM"/>
    <property type="match status" value="1"/>
</dbReference>
<dbReference type="Pfam" id="PF04055">
    <property type="entry name" value="Radical_SAM"/>
    <property type="match status" value="1"/>
</dbReference>
<dbReference type="Gene3D" id="3.20.20.70">
    <property type="entry name" value="Aldolase class I"/>
    <property type="match status" value="1"/>
</dbReference>
<dbReference type="AlphaFoldDB" id="A0A1E3XE77"/>
<proteinExistence type="predicted"/>
<gene>
    <name evidence="8" type="ORF">SCARUB_00979</name>
</gene>
<reference evidence="8 9" key="1">
    <citation type="submission" date="2016-07" db="EMBL/GenBank/DDBJ databases">
        <title>Draft genome of Scalindua rubra, obtained from a brine-seawater interface in the Red Sea, sheds light on salt adaptation in anammox bacteria.</title>
        <authorList>
            <person name="Speth D.R."/>
            <person name="Lagkouvardos I."/>
            <person name="Wang Y."/>
            <person name="Qian P.-Y."/>
            <person name="Dutilh B.E."/>
            <person name="Jetten M.S."/>
        </authorList>
    </citation>
    <scope>NUCLEOTIDE SEQUENCE [LARGE SCALE GENOMIC DNA]</scope>
    <source>
        <strain evidence="8">BSI-1</strain>
    </source>
</reference>
<dbReference type="InterPro" id="IPR007197">
    <property type="entry name" value="rSAM"/>
</dbReference>
<dbReference type="EMBL" id="MAYW01000017">
    <property type="protein sequence ID" value="ODS33908.1"/>
    <property type="molecule type" value="Genomic_DNA"/>
</dbReference>
<dbReference type="Pfam" id="PF13186">
    <property type="entry name" value="SPASM"/>
    <property type="match status" value="1"/>
</dbReference>
<dbReference type="InterPro" id="IPR006638">
    <property type="entry name" value="Elp3/MiaA/NifB-like_rSAM"/>
</dbReference>
<organism evidence="8 9">
    <name type="scientific">Candidatus Scalindua rubra</name>
    <dbReference type="NCBI Taxonomy" id="1872076"/>
    <lineage>
        <taxon>Bacteria</taxon>
        <taxon>Pseudomonadati</taxon>
        <taxon>Planctomycetota</taxon>
        <taxon>Candidatus Brocadiia</taxon>
        <taxon>Candidatus Brocadiales</taxon>
        <taxon>Candidatus Scalinduaceae</taxon>
        <taxon>Candidatus Scalindua</taxon>
    </lineage>
</organism>
<evidence type="ECO:0000256" key="5">
    <source>
        <dbReference type="ARBA" id="ARBA00023004"/>
    </source>
</evidence>
<evidence type="ECO:0000256" key="3">
    <source>
        <dbReference type="ARBA" id="ARBA00022691"/>
    </source>
</evidence>
<evidence type="ECO:0000256" key="4">
    <source>
        <dbReference type="ARBA" id="ARBA00022723"/>
    </source>
</evidence>
<dbReference type="SUPFAM" id="SSF102114">
    <property type="entry name" value="Radical SAM enzymes"/>
    <property type="match status" value="1"/>
</dbReference>
<name>A0A1E3XE77_9BACT</name>
<dbReference type="SMART" id="SM00729">
    <property type="entry name" value="Elp3"/>
    <property type="match status" value="1"/>
</dbReference>
<dbReference type="GO" id="GO:0003824">
    <property type="term" value="F:catalytic activity"/>
    <property type="evidence" value="ECO:0007669"/>
    <property type="project" value="InterPro"/>
</dbReference>
<dbReference type="InterPro" id="IPR023885">
    <property type="entry name" value="4Fe4S-binding_SPASM_dom"/>
</dbReference>
<keyword evidence="4" id="KW-0479">Metal-binding</keyword>
<evidence type="ECO:0000256" key="6">
    <source>
        <dbReference type="ARBA" id="ARBA00023014"/>
    </source>
</evidence>
<dbReference type="PANTHER" id="PTHR11228">
    <property type="entry name" value="RADICAL SAM DOMAIN PROTEIN"/>
    <property type="match status" value="1"/>
</dbReference>
<dbReference type="InterPro" id="IPR050377">
    <property type="entry name" value="Radical_SAM_PqqE_MftC-like"/>
</dbReference>
<evidence type="ECO:0000313" key="9">
    <source>
        <dbReference type="Proteomes" id="UP000094056"/>
    </source>
</evidence>
<protein>
    <submittedName>
        <fullName evidence="8">Radical SAM protein</fullName>
    </submittedName>
</protein>
<comment type="cofactor">
    <cofactor evidence="1">
        <name>[4Fe-4S] cluster</name>
        <dbReference type="ChEBI" id="CHEBI:49883"/>
    </cofactor>
</comment>
<keyword evidence="6" id="KW-0411">Iron-sulfur</keyword>
<keyword evidence="3" id="KW-0949">S-adenosyl-L-methionine</keyword>
<accession>A0A1E3XE77</accession>
<dbReference type="PANTHER" id="PTHR11228:SF34">
    <property type="entry name" value="TUNGSTEN-CONTAINING ALDEHYDE FERREDOXIN OXIDOREDUCTASE COFACTOR MODIFYING PROTEIN"/>
    <property type="match status" value="1"/>
</dbReference>
<dbReference type="PROSITE" id="PS51918">
    <property type="entry name" value="RADICAL_SAM"/>
    <property type="match status" value="1"/>
</dbReference>
<dbReference type="SFLD" id="SFLDG01067">
    <property type="entry name" value="SPASM/twitch_domain_containing"/>
    <property type="match status" value="1"/>
</dbReference>
<comment type="caution">
    <text evidence="8">The sequence shown here is derived from an EMBL/GenBank/DDBJ whole genome shotgun (WGS) entry which is preliminary data.</text>
</comment>
<evidence type="ECO:0000256" key="1">
    <source>
        <dbReference type="ARBA" id="ARBA00001966"/>
    </source>
</evidence>
<sequence>MKKAKILFNNIKALRNYHQHRIELNNPPSFIWLEPTNHCNLKCIMCPNGTDMVNVQKGRMEYELYKNIIDEIKDYASSITLAIGGESMMHSEFFDMIKYASSNGIKVLLNTNATLLNREKADLLLESGVSSVSFAFDGFNKEMYEKARVGSNFDKTLENILYFLELKKKKMLKLPYTVLSILMLEIGNYTEEEKCSFLKRFNNLIDEVRLREVSTWGNTFKDTDEFSFRKHNGFFAPCSRIWSTTCIMWNGDVVPCIYNANHEYVLGNIKDNGLLDIWNNQKIVQLRKSMLEGTYLDISPLCENCIVLGTPTMLGIPSGIRLTLTDAVTNIIGYNFEKFALYFANKLKRGKFSSVTLN</sequence>
<evidence type="ECO:0000313" key="8">
    <source>
        <dbReference type="EMBL" id="ODS33908.1"/>
    </source>
</evidence>
<keyword evidence="5" id="KW-0408">Iron</keyword>
<dbReference type="InterPro" id="IPR058240">
    <property type="entry name" value="rSAM_sf"/>
</dbReference>
<evidence type="ECO:0000259" key="7">
    <source>
        <dbReference type="PROSITE" id="PS51918"/>
    </source>
</evidence>
<evidence type="ECO:0000256" key="2">
    <source>
        <dbReference type="ARBA" id="ARBA00022485"/>
    </source>
</evidence>
<dbReference type="CDD" id="cd01335">
    <property type="entry name" value="Radical_SAM"/>
    <property type="match status" value="1"/>
</dbReference>
<dbReference type="SFLD" id="SFLDG01387">
    <property type="entry name" value="BtrN-like_SPASM_domain_contain"/>
    <property type="match status" value="1"/>
</dbReference>
<dbReference type="InterPro" id="IPR013785">
    <property type="entry name" value="Aldolase_TIM"/>
</dbReference>
<keyword evidence="2" id="KW-0004">4Fe-4S</keyword>
<dbReference type="GO" id="GO:0046872">
    <property type="term" value="F:metal ion binding"/>
    <property type="evidence" value="ECO:0007669"/>
    <property type="project" value="UniProtKB-KW"/>
</dbReference>
<dbReference type="InterPro" id="IPR034391">
    <property type="entry name" value="AdoMet-like_SPASM_containing"/>
</dbReference>
<feature type="domain" description="Radical SAM core" evidence="7">
    <location>
        <begin position="25"/>
        <end position="244"/>
    </location>
</feature>